<evidence type="ECO:0000313" key="2">
    <source>
        <dbReference type="Proteomes" id="UP000198211"/>
    </source>
</evidence>
<comment type="caution">
    <text evidence="1">The sequence shown here is derived from an EMBL/GenBank/DDBJ whole genome shotgun (WGS) entry which is preliminary data.</text>
</comment>
<name>A0A225WKL8_9STRA</name>
<proteinExistence type="predicted"/>
<evidence type="ECO:0000313" key="1">
    <source>
        <dbReference type="EMBL" id="OWZ18266.1"/>
    </source>
</evidence>
<keyword evidence="2" id="KW-1185">Reference proteome</keyword>
<organism evidence="1 2">
    <name type="scientific">Phytophthora megakarya</name>
    <dbReference type="NCBI Taxonomy" id="4795"/>
    <lineage>
        <taxon>Eukaryota</taxon>
        <taxon>Sar</taxon>
        <taxon>Stramenopiles</taxon>
        <taxon>Oomycota</taxon>
        <taxon>Peronosporomycetes</taxon>
        <taxon>Peronosporales</taxon>
        <taxon>Peronosporaceae</taxon>
        <taxon>Phytophthora</taxon>
    </lineage>
</organism>
<dbReference type="EMBL" id="NBNE01000616">
    <property type="protein sequence ID" value="OWZ18266.1"/>
    <property type="molecule type" value="Genomic_DNA"/>
</dbReference>
<gene>
    <name evidence="1" type="ORF">PHMEG_0007677</name>
</gene>
<reference evidence="2" key="1">
    <citation type="submission" date="2017-03" db="EMBL/GenBank/DDBJ databases">
        <title>Phytopthora megakarya and P. palmivora, two closely related causual agents of cacao black pod achieved similar genome size and gene model numbers by different mechanisms.</title>
        <authorList>
            <person name="Ali S."/>
            <person name="Shao J."/>
            <person name="Larry D.J."/>
            <person name="Kronmiller B."/>
            <person name="Shen D."/>
            <person name="Strem M.D."/>
            <person name="Melnick R.L."/>
            <person name="Guiltinan M.J."/>
            <person name="Tyler B.M."/>
            <person name="Meinhardt L.W."/>
            <person name="Bailey B.A."/>
        </authorList>
    </citation>
    <scope>NUCLEOTIDE SEQUENCE [LARGE SCALE GENOMIC DNA]</scope>
    <source>
        <strain evidence="2">zdho120</strain>
    </source>
</reference>
<dbReference type="Proteomes" id="UP000198211">
    <property type="component" value="Unassembled WGS sequence"/>
</dbReference>
<accession>A0A225WKL8</accession>
<dbReference type="AlphaFoldDB" id="A0A225WKL8"/>
<protein>
    <submittedName>
        <fullName evidence="1">Uncharacterized protein</fullName>
    </submittedName>
</protein>
<dbReference type="OrthoDB" id="10261027at2759"/>
<sequence>MADRVPSDLHTANVHSMEPMLLRRGLKPRNVLLTELLGPQDHYLCDLAHLFGRDHDCRHRMFGPHGDKMDVVFFVVVISDLDTHKLR</sequence>